<dbReference type="PANTHER" id="PTHR12725:SF117">
    <property type="entry name" value="HALOACID DEHALOGENASE-LIKE HYDROLASE"/>
    <property type="match status" value="1"/>
</dbReference>
<sequence>MPRTWIFDLDNTLHHADRHAFPVIDAAMTQWLTTQLEISPAQANQLRLEYWQRYGATLLGLRKHHKHLNPHHFLSACHPLPTLRQELHPMPRLKSTLARLAGKKYLFTNGPLSYAEMMLDILGIADHFAGIAAIDTVKLQPKPHLAAFRQMLRQFGLLATECVMVEDSIDNLLSAKKLGMSTVWLRAHHHQHPAADYCIRHLHQLLHCQS</sequence>
<dbReference type="AlphaFoldDB" id="A0AAU7F6F5"/>
<dbReference type="PANTHER" id="PTHR12725">
    <property type="entry name" value="HALOACID DEHALOGENASE-LIKE HYDROLASE"/>
    <property type="match status" value="1"/>
</dbReference>
<dbReference type="InterPro" id="IPR036412">
    <property type="entry name" value="HAD-like_sf"/>
</dbReference>
<proteinExistence type="predicted"/>
<gene>
    <name evidence="1" type="ORF">ABHF33_10455</name>
</gene>
<name>A0AAU7F6F5_9NEIS</name>
<dbReference type="KEGG" id="cmav:ABHF33_10455"/>
<dbReference type="SUPFAM" id="SSF56784">
    <property type="entry name" value="HAD-like"/>
    <property type="match status" value="1"/>
</dbReference>
<dbReference type="Pfam" id="PF00702">
    <property type="entry name" value="Hydrolase"/>
    <property type="match status" value="1"/>
</dbReference>
<protein>
    <submittedName>
        <fullName evidence="1">Pyrimidine 5'-nucleotidase</fullName>
    </submittedName>
</protein>
<dbReference type="InterPro" id="IPR006439">
    <property type="entry name" value="HAD-SF_hydro_IA"/>
</dbReference>
<dbReference type="InterPro" id="IPR010237">
    <property type="entry name" value="Pyr-5-nucltdase"/>
</dbReference>
<dbReference type="Gene3D" id="1.10.150.450">
    <property type="match status" value="1"/>
</dbReference>
<dbReference type="SFLD" id="SFLDG01129">
    <property type="entry name" value="C1.5:_HAD__Beta-PGM__Phosphata"/>
    <property type="match status" value="1"/>
</dbReference>
<dbReference type="InterPro" id="IPR023214">
    <property type="entry name" value="HAD_sf"/>
</dbReference>
<organism evidence="1">
    <name type="scientific">Chitinibacter mangrovi</name>
    <dbReference type="NCBI Taxonomy" id="3153927"/>
    <lineage>
        <taxon>Bacteria</taxon>
        <taxon>Pseudomonadati</taxon>
        <taxon>Pseudomonadota</taxon>
        <taxon>Betaproteobacteria</taxon>
        <taxon>Neisseriales</taxon>
        <taxon>Chitinibacteraceae</taxon>
        <taxon>Chitinibacter</taxon>
    </lineage>
</organism>
<dbReference type="NCBIfam" id="TIGR01509">
    <property type="entry name" value="HAD-SF-IA-v3"/>
    <property type="match status" value="1"/>
</dbReference>
<dbReference type="Gene3D" id="3.40.50.1000">
    <property type="entry name" value="HAD superfamily/HAD-like"/>
    <property type="match status" value="1"/>
</dbReference>
<reference evidence="1" key="1">
    <citation type="submission" date="2024-05" db="EMBL/GenBank/DDBJ databases">
        <authorList>
            <person name="Yang L."/>
            <person name="Pan L."/>
        </authorList>
    </citation>
    <scope>NUCLEOTIDE SEQUENCE</scope>
    <source>
        <strain evidence="1">FCG-7</strain>
    </source>
</reference>
<dbReference type="RefSeq" id="WP_348943914.1">
    <property type="nucleotide sequence ID" value="NZ_CP157355.1"/>
</dbReference>
<dbReference type="EMBL" id="CP157355">
    <property type="protein sequence ID" value="XBL99493.1"/>
    <property type="molecule type" value="Genomic_DNA"/>
</dbReference>
<dbReference type="NCBIfam" id="TIGR01993">
    <property type="entry name" value="Pyr-5-nucltdase"/>
    <property type="match status" value="1"/>
</dbReference>
<evidence type="ECO:0000313" key="1">
    <source>
        <dbReference type="EMBL" id="XBL99493.1"/>
    </source>
</evidence>
<accession>A0AAU7F6F5</accession>
<dbReference type="SFLD" id="SFLDG01132">
    <property type="entry name" value="C1.5.3:_5'-Nucleotidase_Like"/>
    <property type="match status" value="1"/>
</dbReference>
<dbReference type="SFLD" id="SFLDS00003">
    <property type="entry name" value="Haloacid_Dehalogenase"/>
    <property type="match status" value="1"/>
</dbReference>